<dbReference type="InterPro" id="IPR005493">
    <property type="entry name" value="RraA/RraA-like"/>
</dbReference>
<evidence type="ECO:0000256" key="7">
    <source>
        <dbReference type="ARBA" id="ARBA00025046"/>
    </source>
</evidence>
<dbReference type="NCBIfam" id="TIGR01935">
    <property type="entry name" value="NOT-MenG"/>
    <property type="match status" value="1"/>
</dbReference>
<sequence length="162" mass="17326">MKNTCDLHDDFGPQLEIVPFGLRAYGGRTAFFGPVETVKCFEDNSRIRELSQTPGEDRVLVVDAAGSLRHAVMGDMIAGNFAKNGWAGVVIWGAVRDVAELAKLDMGILALGHMMRPSIRRDGGSIGVPIRLGEARVDPGAFLVSDEDGTVIFPPGVAYPTA</sequence>
<comment type="cofactor">
    <cofactor evidence="2 10">
        <name>a divalent metal cation</name>
        <dbReference type="ChEBI" id="CHEBI:60240"/>
    </cofactor>
</comment>
<feature type="binding site" evidence="9">
    <location>
        <position position="96"/>
    </location>
    <ligand>
        <name>substrate</name>
    </ligand>
</feature>
<comment type="similarity">
    <text evidence="3 10">Belongs to the class II aldolase/RraA-like family.</text>
</comment>
<comment type="catalytic activity">
    <reaction evidence="1 10">
        <text>4-hydroxy-4-methyl-2-oxoglutarate = 2 pyruvate</text>
        <dbReference type="Rhea" id="RHEA:22748"/>
        <dbReference type="ChEBI" id="CHEBI:15361"/>
        <dbReference type="ChEBI" id="CHEBI:58276"/>
        <dbReference type="EC" id="4.1.3.17"/>
    </reaction>
</comment>
<keyword evidence="5 9" id="KW-0479">Metal-binding</keyword>
<dbReference type="EC" id="4.1.3.17" evidence="10"/>
<dbReference type="NCBIfam" id="NF006875">
    <property type="entry name" value="PRK09372.1"/>
    <property type="match status" value="1"/>
</dbReference>
<evidence type="ECO:0000256" key="2">
    <source>
        <dbReference type="ARBA" id="ARBA00001968"/>
    </source>
</evidence>
<proteinExistence type="inferred from homology"/>
<evidence type="ECO:0000313" key="11">
    <source>
        <dbReference type="EMBL" id="RDD66349.1"/>
    </source>
</evidence>
<dbReference type="RefSeq" id="WP_114510921.1">
    <property type="nucleotide sequence ID" value="NZ_QPMK01000006.1"/>
</dbReference>
<keyword evidence="6 10" id="KW-0456">Lyase</keyword>
<dbReference type="AlphaFoldDB" id="A0A369TM20"/>
<dbReference type="EMBL" id="QPMK01000006">
    <property type="protein sequence ID" value="RDD66349.1"/>
    <property type="molecule type" value="Genomic_DNA"/>
</dbReference>
<comment type="cofactor">
    <cofactor evidence="9">
        <name>Mg(2+)</name>
        <dbReference type="ChEBI" id="CHEBI:18420"/>
    </cofactor>
</comment>
<protein>
    <recommendedName>
        <fullName evidence="10">4-hydroxy-4-methyl-2-oxoglutarate aldolase</fullName>
        <shortName evidence="10">HMG aldolase</shortName>
        <ecNumber evidence="10">4.1.1.112</ecNumber>
        <ecNumber evidence="10">4.1.3.17</ecNumber>
    </recommendedName>
    <alternativeName>
        <fullName evidence="10">Oxaloacetate decarboxylase</fullName>
    </alternativeName>
</protein>
<feature type="binding site" evidence="9">
    <location>
        <begin position="74"/>
        <end position="77"/>
    </location>
    <ligand>
        <name>substrate</name>
    </ligand>
</feature>
<dbReference type="Gene3D" id="3.50.30.40">
    <property type="entry name" value="Ribonuclease E inhibitor RraA/RraA-like"/>
    <property type="match status" value="1"/>
</dbReference>
<keyword evidence="9" id="KW-0460">Magnesium</keyword>
<name>A0A369TM20_9RHOB</name>
<dbReference type="GO" id="GO:0051252">
    <property type="term" value="P:regulation of RNA metabolic process"/>
    <property type="evidence" value="ECO:0007669"/>
    <property type="project" value="InterPro"/>
</dbReference>
<dbReference type="GO" id="GO:0008428">
    <property type="term" value="F:ribonuclease inhibitor activity"/>
    <property type="evidence" value="ECO:0007669"/>
    <property type="project" value="InterPro"/>
</dbReference>
<evidence type="ECO:0000256" key="10">
    <source>
        <dbReference type="RuleBase" id="RU004338"/>
    </source>
</evidence>
<dbReference type="InterPro" id="IPR036704">
    <property type="entry name" value="RraA/RraA-like_sf"/>
</dbReference>
<evidence type="ECO:0000256" key="5">
    <source>
        <dbReference type="ARBA" id="ARBA00022723"/>
    </source>
</evidence>
<reference evidence="11 12" key="1">
    <citation type="submission" date="2018-07" db="EMBL/GenBank/DDBJ databases">
        <title>Thalassococcus profundi sp. nov., a marine bacterium isolated from deep seawater of Okinawa Trough.</title>
        <authorList>
            <person name="Yu M."/>
        </authorList>
    </citation>
    <scope>NUCLEOTIDE SEQUENCE [LARGE SCALE GENOMIC DNA]</scope>
    <source>
        <strain evidence="11 12">WRAS1</strain>
    </source>
</reference>
<dbReference type="GO" id="GO:0008948">
    <property type="term" value="F:oxaloacetate decarboxylase activity"/>
    <property type="evidence" value="ECO:0007669"/>
    <property type="project" value="UniProtKB-EC"/>
</dbReference>
<comment type="catalytic activity">
    <reaction evidence="8 10">
        <text>oxaloacetate + H(+) = pyruvate + CO2</text>
        <dbReference type="Rhea" id="RHEA:15641"/>
        <dbReference type="ChEBI" id="CHEBI:15361"/>
        <dbReference type="ChEBI" id="CHEBI:15378"/>
        <dbReference type="ChEBI" id="CHEBI:16452"/>
        <dbReference type="ChEBI" id="CHEBI:16526"/>
        <dbReference type="EC" id="4.1.1.112"/>
    </reaction>
</comment>
<dbReference type="CDD" id="cd16841">
    <property type="entry name" value="RraA_family"/>
    <property type="match status" value="1"/>
</dbReference>
<dbReference type="OrthoDB" id="9812532at2"/>
<dbReference type="PANTHER" id="PTHR33254:SF4">
    <property type="entry name" value="4-HYDROXY-4-METHYL-2-OXOGLUTARATE ALDOLASE 3-RELATED"/>
    <property type="match status" value="1"/>
</dbReference>
<evidence type="ECO:0000256" key="4">
    <source>
        <dbReference type="ARBA" id="ARBA00011233"/>
    </source>
</evidence>
<dbReference type="GO" id="GO:0047443">
    <property type="term" value="F:4-hydroxy-4-methyl-2-oxoglutarate aldolase activity"/>
    <property type="evidence" value="ECO:0007669"/>
    <property type="project" value="UniProtKB-EC"/>
</dbReference>
<dbReference type="GO" id="GO:0046872">
    <property type="term" value="F:metal ion binding"/>
    <property type="evidence" value="ECO:0007669"/>
    <property type="project" value="UniProtKB-KW"/>
</dbReference>
<dbReference type="Proteomes" id="UP000253977">
    <property type="component" value="Unassembled WGS sequence"/>
</dbReference>
<comment type="function">
    <text evidence="7 10">Catalyzes the aldol cleavage of 4-hydroxy-4-methyl-2-oxoglutarate (HMG) into 2 molecules of pyruvate. Also contains a secondary oxaloacetate (OAA) decarboxylase activity due to the common pyruvate enolate transition state formed following C-C bond cleavage in the retro-aldol and decarboxylation reactions.</text>
</comment>
<evidence type="ECO:0000256" key="9">
    <source>
        <dbReference type="PIRSR" id="PIRSR605493-1"/>
    </source>
</evidence>
<evidence type="ECO:0000256" key="1">
    <source>
        <dbReference type="ARBA" id="ARBA00001342"/>
    </source>
</evidence>
<keyword evidence="12" id="KW-1185">Reference proteome</keyword>
<dbReference type="SUPFAM" id="SSF89562">
    <property type="entry name" value="RraA-like"/>
    <property type="match status" value="1"/>
</dbReference>
<organism evidence="11 12">
    <name type="scientific">Thalassococcus profundi</name>
    <dbReference type="NCBI Taxonomy" id="2282382"/>
    <lineage>
        <taxon>Bacteria</taxon>
        <taxon>Pseudomonadati</taxon>
        <taxon>Pseudomonadota</taxon>
        <taxon>Alphaproteobacteria</taxon>
        <taxon>Rhodobacterales</taxon>
        <taxon>Roseobacteraceae</taxon>
        <taxon>Thalassococcus</taxon>
    </lineage>
</organism>
<evidence type="ECO:0000256" key="3">
    <source>
        <dbReference type="ARBA" id="ARBA00008621"/>
    </source>
</evidence>
<accession>A0A369TM20</accession>
<dbReference type="EC" id="4.1.1.112" evidence="10"/>
<evidence type="ECO:0000256" key="8">
    <source>
        <dbReference type="ARBA" id="ARBA00047973"/>
    </source>
</evidence>
<dbReference type="PANTHER" id="PTHR33254">
    <property type="entry name" value="4-HYDROXY-4-METHYL-2-OXOGLUTARATE ALDOLASE 3-RELATED"/>
    <property type="match status" value="1"/>
</dbReference>
<comment type="caution">
    <text evidence="11">The sequence shown here is derived from an EMBL/GenBank/DDBJ whole genome shotgun (WGS) entry which is preliminary data.</text>
</comment>
<dbReference type="Pfam" id="PF03737">
    <property type="entry name" value="RraA-like"/>
    <property type="match status" value="1"/>
</dbReference>
<evidence type="ECO:0000313" key="12">
    <source>
        <dbReference type="Proteomes" id="UP000253977"/>
    </source>
</evidence>
<gene>
    <name evidence="11" type="ORF">DU478_10570</name>
</gene>
<dbReference type="InterPro" id="IPR010203">
    <property type="entry name" value="RraA"/>
</dbReference>
<comment type="subunit">
    <text evidence="4 10">Homotrimer.</text>
</comment>
<evidence type="ECO:0000256" key="6">
    <source>
        <dbReference type="ARBA" id="ARBA00023239"/>
    </source>
</evidence>
<feature type="binding site" evidence="9">
    <location>
        <position position="97"/>
    </location>
    <ligand>
        <name>Mg(2+)</name>
        <dbReference type="ChEBI" id="CHEBI:18420"/>
    </ligand>
</feature>